<dbReference type="SUPFAM" id="SSF53850">
    <property type="entry name" value="Periplasmic binding protein-like II"/>
    <property type="match status" value="1"/>
</dbReference>
<reference evidence="7 8" key="1">
    <citation type="submission" date="2018-10" db="EMBL/GenBank/DDBJ databases">
        <title>An outbreak of IMP-63 producing strain in France.</title>
        <authorList>
            <person name="Bour M."/>
            <person name="Liapis E."/>
            <person name="Plesiat P."/>
        </authorList>
    </citation>
    <scope>NUCLEOTIDE SEQUENCE [LARGE SCALE GENOMIC DNA]</scope>
    <source>
        <strain evidence="7 8">12917</strain>
    </source>
</reference>
<comment type="caution">
    <text evidence="7">The sequence shown here is derived from an EMBL/GenBank/DDBJ whole genome shotgun (WGS) entry which is preliminary data.</text>
</comment>
<dbReference type="EMBL" id="RJAI01000028">
    <property type="protein sequence ID" value="RNF88823.1"/>
    <property type="molecule type" value="Genomic_DNA"/>
</dbReference>
<dbReference type="GO" id="GO:0003700">
    <property type="term" value="F:DNA-binding transcription factor activity"/>
    <property type="evidence" value="ECO:0007669"/>
    <property type="project" value="InterPro"/>
</dbReference>
<accession>A0A3M8T6T7</accession>
<dbReference type="InterPro" id="IPR000847">
    <property type="entry name" value="LysR_HTH_N"/>
</dbReference>
<dbReference type="RefSeq" id="WP_123084528.1">
    <property type="nucleotide sequence ID" value="NZ_RJAI01000028.1"/>
</dbReference>
<evidence type="ECO:0000256" key="3">
    <source>
        <dbReference type="ARBA" id="ARBA00023125"/>
    </source>
</evidence>
<dbReference type="Gene3D" id="3.40.190.10">
    <property type="entry name" value="Periplasmic binding protein-like II"/>
    <property type="match status" value="2"/>
</dbReference>
<dbReference type="PANTHER" id="PTHR30537">
    <property type="entry name" value="HTH-TYPE TRANSCRIPTIONAL REGULATOR"/>
    <property type="match status" value="1"/>
</dbReference>
<dbReference type="GO" id="GO:0043565">
    <property type="term" value="F:sequence-specific DNA binding"/>
    <property type="evidence" value="ECO:0007669"/>
    <property type="project" value="TreeGrafter"/>
</dbReference>
<evidence type="ECO:0000256" key="5">
    <source>
        <dbReference type="ARBA" id="ARBA00023163"/>
    </source>
</evidence>
<dbReference type="InterPro" id="IPR005119">
    <property type="entry name" value="LysR_subst-bd"/>
</dbReference>
<dbReference type="Proteomes" id="UP000278162">
    <property type="component" value="Unassembled WGS sequence"/>
</dbReference>
<dbReference type="InterPro" id="IPR036390">
    <property type="entry name" value="WH_DNA-bd_sf"/>
</dbReference>
<evidence type="ECO:0000313" key="7">
    <source>
        <dbReference type="EMBL" id="RNF88823.1"/>
    </source>
</evidence>
<dbReference type="Pfam" id="PF03466">
    <property type="entry name" value="LysR_substrate"/>
    <property type="match status" value="1"/>
</dbReference>
<evidence type="ECO:0000256" key="2">
    <source>
        <dbReference type="ARBA" id="ARBA00023015"/>
    </source>
</evidence>
<dbReference type="GO" id="GO:0009891">
    <property type="term" value="P:positive regulation of biosynthetic process"/>
    <property type="evidence" value="ECO:0007669"/>
    <property type="project" value="UniProtKB-ARBA"/>
</dbReference>
<evidence type="ECO:0000259" key="6">
    <source>
        <dbReference type="PROSITE" id="PS50931"/>
    </source>
</evidence>
<proteinExistence type="inferred from homology"/>
<dbReference type="AlphaFoldDB" id="A0A3M8T6T7"/>
<dbReference type="InterPro" id="IPR036388">
    <property type="entry name" value="WH-like_DNA-bd_sf"/>
</dbReference>
<protein>
    <submittedName>
        <fullName evidence="7">LysR family transcriptional regulator</fullName>
    </submittedName>
</protein>
<dbReference type="PANTHER" id="PTHR30537:SF74">
    <property type="entry name" value="HTH-TYPE TRANSCRIPTIONAL REGULATOR TRPI"/>
    <property type="match status" value="1"/>
</dbReference>
<dbReference type="GO" id="GO:0006351">
    <property type="term" value="P:DNA-templated transcription"/>
    <property type="evidence" value="ECO:0007669"/>
    <property type="project" value="TreeGrafter"/>
</dbReference>
<name>A0A3M8T6T7_PSEPU</name>
<dbReference type="PRINTS" id="PR00039">
    <property type="entry name" value="HTHLYSR"/>
</dbReference>
<keyword evidence="5" id="KW-0804">Transcription</keyword>
<keyword evidence="3" id="KW-0238">DNA-binding</keyword>
<evidence type="ECO:0000313" key="8">
    <source>
        <dbReference type="Proteomes" id="UP000278162"/>
    </source>
</evidence>
<dbReference type="SUPFAM" id="SSF46785">
    <property type="entry name" value="Winged helix' DNA-binding domain"/>
    <property type="match status" value="1"/>
</dbReference>
<gene>
    <name evidence="7" type="ORF">EFK07_13095</name>
</gene>
<sequence length="307" mass="34238">MRRFLPSLSALQAFEAAARHLSFTRAAEDLQITQSGVSRQISNLERQLGVELFQRAGSRLILTDAGRTYLRDVDQMLNQLEEVTIDLVRGRKADLSLMVGGNPTFLSRWLIPRLEGFFHLAPGVPIDVFPISDEIDFQTSAIDIAIARGAGAWAGARALELFAEELVVVAAPRLIPLHEKLDHLDFCSIPTLQNSSRPSLWLQWLRASGVAHTGQIQGARFSQSEMLISAAVAGLGLAVVPIHYVRKELEQGELHLPFGAPARSSDSYWVVSPERKQHKKHALDFRDWLIQQARKDTSFMQALMREA</sequence>
<feature type="domain" description="HTH lysR-type" evidence="6">
    <location>
        <begin position="6"/>
        <end position="63"/>
    </location>
</feature>
<evidence type="ECO:0000256" key="1">
    <source>
        <dbReference type="ARBA" id="ARBA00009437"/>
    </source>
</evidence>
<dbReference type="InterPro" id="IPR058163">
    <property type="entry name" value="LysR-type_TF_proteobact-type"/>
</dbReference>
<dbReference type="FunFam" id="1.10.10.10:FF:000038">
    <property type="entry name" value="Glycine cleavage system transcriptional activator"/>
    <property type="match status" value="1"/>
</dbReference>
<evidence type="ECO:0000256" key="4">
    <source>
        <dbReference type="ARBA" id="ARBA00023159"/>
    </source>
</evidence>
<dbReference type="Pfam" id="PF00126">
    <property type="entry name" value="HTH_1"/>
    <property type="match status" value="1"/>
</dbReference>
<dbReference type="PROSITE" id="PS50931">
    <property type="entry name" value="HTH_LYSR"/>
    <property type="match status" value="1"/>
</dbReference>
<keyword evidence="4" id="KW-0010">Activator</keyword>
<comment type="similarity">
    <text evidence="1">Belongs to the LysR transcriptional regulatory family.</text>
</comment>
<organism evidence="7 8">
    <name type="scientific">Pseudomonas putida</name>
    <name type="common">Arthrobacter siderocapsulatus</name>
    <dbReference type="NCBI Taxonomy" id="303"/>
    <lineage>
        <taxon>Bacteria</taxon>
        <taxon>Pseudomonadati</taxon>
        <taxon>Pseudomonadota</taxon>
        <taxon>Gammaproteobacteria</taxon>
        <taxon>Pseudomonadales</taxon>
        <taxon>Pseudomonadaceae</taxon>
        <taxon>Pseudomonas</taxon>
    </lineage>
</organism>
<dbReference type="Gene3D" id="1.10.10.10">
    <property type="entry name" value="Winged helix-like DNA-binding domain superfamily/Winged helix DNA-binding domain"/>
    <property type="match status" value="1"/>
</dbReference>
<keyword evidence="2" id="KW-0805">Transcription regulation</keyword>